<evidence type="ECO:0000313" key="3">
    <source>
        <dbReference type="Proteomes" id="UP000646548"/>
    </source>
</evidence>
<keyword evidence="1" id="KW-0732">Signal</keyword>
<comment type="caution">
    <text evidence="2">The sequence shown here is derived from an EMBL/GenBank/DDBJ whole genome shotgun (WGS) entry which is preliminary data.</text>
</comment>
<evidence type="ECO:0000313" key="2">
    <source>
        <dbReference type="EMBL" id="KAF6731839.1"/>
    </source>
</evidence>
<dbReference type="AlphaFoldDB" id="A0A834CMA6"/>
<accession>A0A834CMA6</accession>
<proteinExistence type="predicted"/>
<organism evidence="2 3">
    <name type="scientific">Oryzias melastigma</name>
    <name type="common">Marine medaka</name>
    <dbReference type="NCBI Taxonomy" id="30732"/>
    <lineage>
        <taxon>Eukaryota</taxon>
        <taxon>Metazoa</taxon>
        <taxon>Chordata</taxon>
        <taxon>Craniata</taxon>
        <taxon>Vertebrata</taxon>
        <taxon>Euteleostomi</taxon>
        <taxon>Actinopterygii</taxon>
        <taxon>Neopterygii</taxon>
        <taxon>Teleostei</taxon>
        <taxon>Neoteleostei</taxon>
        <taxon>Acanthomorphata</taxon>
        <taxon>Ovalentaria</taxon>
        <taxon>Atherinomorphae</taxon>
        <taxon>Beloniformes</taxon>
        <taxon>Adrianichthyidae</taxon>
        <taxon>Oryziinae</taxon>
        <taxon>Oryzias</taxon>
    </lineage>
</organism>
<dbReference type="EMBL" id="WKFB01000207">
    <property type="protein sequence ID" value="KAF6731839.1"/>
    <property type="molecule type" value="Genomic_DNA"/>
</dbReference>
<dbReference type="Proteomes" id="UP000646548">
    <property type="component" value="Unassembled WGS sequence"/>
</dbReference>
<reference evidence="2" key="1">
    <citation type="journal article" name="BMC Genomics">
        <title>Long-read sequencing and de novo genome assembly of marine medaka (Oryzias melastigma).</title>
        <authorList>
            <person name="Liang P."/>
            <person name="Saqib H.S.A."/>
            <person name="Ni X."/>
            <person name="Shen Y."/>
        </authorList>
    </citation>
    <scope>NUCLEOTIDE SEQUENCE</scope>
    <source>
        <strain evidence="2">Bigg-433</strain>
    </source>
</reference>
<protein>
    <submittedName>
        <fullName evidence="2">Uncharacterized protein</fullName>
    </submittedName>
</protein>
<name>A0A834CMA6_ORYME</name>
<feature type="signal peptide" evidence="1">
    <location>
        <begin position="1"/>
        <end position="26"/>
    </location>
</feature>
<gene>
    <name evidence="2" type="ORF">FQA47_020786</name>
</gene>
<feature type="chain" id="PRO_5032945348" evidence="1">
    <location>
        <begin position="27"/>
        <end position="145"/>
    </location>
</feature>
<sequence length="145" mass="16360">MSIRGAVGVCVVLVCLMAFLVERSQGHITFFSPKELLHMRLQDQQGKKDMKPRSEEFDEVILEQVPQMEANNDNTLELGVRLSPRQLNYVAPVIKEIIHEIVEEHQKGIACVHINTNKQKKFCFDECNLSVSLQPNSEADAVNAA</sequence>
<evidence type="ECO:0000256" key="1">
    <source>
        <dbReference type="SAM" id="SignalP"/>
    </source>
</evidence>